<keyword evidence="1" id="KW-0472">Membrane</keyword>
<dbReference type="EMBL" id="JACHGH010000002">
    <property type="protein sequence ID" value="MBB6452492.1"/>
    <property type="molecule type" value="Genomic_DNA"/>
</dbReference>
<dbReference type="AlphaFoldDB" id="A0A841Q255"/>
<evidence type="ECO:0000256" key="1">
    <source>
        <dbReference type="SAM" id="Phobius"/>
    </source>
</evidence>
<accession>A0A841Q255</accession>
<comment type="caution">
    <text evidence="2">The sequence shown here is derived from an EMBL/GenBank/DDBJ whole genome shotgun (WGS) entry which is preliminary data.</text>
</comment>
<gene>
    <name evidence="2" type="ORF">HNQ94_000937</name>
</gene>
<sequence length="113" mass="13230">MYWETLPNWVWTIYYLVLLSTLGISILHIFRKQLKGFSIISIVITITVPIVSFLNSIGRGKGINEFGYFINQLQQGSLWSIYVSVGFLYLLFYWLLILVKNMNRDITIFNRGN</sequence>
<protein>
    <submittedName>
        <fullName evidence="2">Uncharacterized protein</fullName>
    </submittedName>
</protein>
<keyword evidence="1" id="KW-0812">Transmembrane</keyword>
<feature type="transmembrane region" description="Helical" evidence="1">
    <location>
        <begin position="78"/>
        <end position="99"/>
    </location>
</feature>
<name>A0A841Q255_9BACI</name>
<evidence type="ECO:0000313" key="3">
    <source>
        <dbReference type="Proteomes" id="UP000581688"/>
    </source>
</evidence>
<dbReference type="RefSeq" id="WP_174494857.1">
    <property type="nucleotide sequence ID" value="NZ_CADDWK010000002.1"/>
</dbReference>
<keyword evidence="3" id="KW-1185">Reference proteome</keyword>
<reference evidence="2 3" key="1">
    <citation type="submission" date="2020-08" db="EMBL/GenBank/DDBJ databases">
        <title>Genomic Encyclopedia of Type Strains, Phase IV (KMG-IV): sequencing the most valuable type-strain genomes for metagenomic binning, comparative biology and taxonomic classification.</title>
        <authorList>
            <person name="Goeker M."/>
        </authorList>
    </citation>
    <scope>NUCLEOTIDE SEQUENCE [LARGE SCALE GENOMIC DNA]</scope>
    <source>
        <strain evidence="2 3">DSM 19612</strain>
    </source>
</reference>
<keyword evidence="1" id="KW-1133">Transmembrane helix</keyword>
<evidence type="ECO:0000313" key="2">
    <source>
        <dbReference type="EMBL" id="MBB6452492.1"/>
    </source>
</evidence>
<dbReference type="Proteomes" id="UP000581688">
    <property type="component" value="Unassembled WGS sequence"/>
</dbReference>
<proteinExistence type="predicted"/>
<feature type="transmembrane region" description="Helical" evidence="1">
    <location>
        <begin position="12"/>
        <end position="30"/>
    </location>
</feature>
<organism evidence="2 3">
    <name type="scientific">Salirhabdus euzebyi</name>
    <dbReference type="NCBI Taxonomy" id="394506"/>
    <lineage>
        <taxon>Bacteria</taxon>
        <taxon>Bacillati</taxon>
        <taxon>Bacillota</taxon>
        <taxon>Bacilli</taxon>
        <taxon>Bacillales</taxon>
        <taxon>Bacillaceae</taxon>
        <taxon>Salirhabdus</taxon>
    </lineage>
</organism>
<feature type="transmembrane region" description="Helical" evidence="1">
    <location>
        <begin position="37"/>
        <end position="58"/>
    </location>
</feature>